<dbReference type="Proteomes" id="UP001501578">
    <property type="component" value="Unassembled WGS sequence"/>
</dbReference>
<evidence type="ECO:0000313" key="2">
    <source>
        <dbReference type="Proteomes" id="UP001501578"/>
    </source>
</evidence>
<organism evidence="1 2">
    <name type="scientific">Nonomuraea longicatena</name>
    <dbReference type="NCBI Taxonomy" id="83682"/>
    <lineage>
        <taxon>Bacteria</taxon>
        <taxon>Bacillati</taxon>
        <taxon>Actinomycetota</taxon>
        <taxon>Actinomycetes</taxon>
        <taxon>Streptosporangiales</taxon>
        <taxon>Streptosporangiaceae</taxon>
        <taxon>Nonomuraea</taxon>
    </lineage>
</organism>
<evidence type="ECO:0000313" key="1">
    <source>
        <dbReference type="EMBL" id="GAA0917620.1"/>
    </source>
</evidence>
<dbReference type="InterPro" id="IPR046030">
    <property type="entry name" value="DUF5988"/>
</dbReference>
<comment type="caution">
    <text evidence="1">The sequence shown here is derived from an EMBL/GenBank/DDBJ whole genome shotgun (WGS) entry which is preliminary data.</text>
</comment>
<accession>A0ABP3Z969</accession>
<proteinExistence type="predicted"/>
<reference evidence="2" key="1">
    <citation type="journal article" date="2019" name="Int. J. Syst. Evol. Microbiol.">
        <title>The Global Catalogue of Microorganisms (GCM) 10K type strain sequencing project: providing services to taxonomists for standard genome sequencing and annotation.</title>
        <authorList>
            <consortium name="The Broad Institute Genomics Platform"/>
            <consortium name="The Broad Institute Genome Sequencing Center for Infectious Disease"/>
            <person name="Wu L."/>
            <person name="Ma J."/>
        </authorList>
    </citation>
    <scope>NUCLEOTIDE SEQUENCE [LARGE SCALE GENOMIC DNA]</scope>
    <source>
        <strain evidence="2">JCM 11136</strain>
    </source>
</reference>
<name>A0ABP3Z969_9ACTN</name>
<sequence>MAEEPADLVRALLQGGPDSLSRADRQRRVAADEPEVKIPRGHCTEHFRRTVEIARIGEREYRIYRWSYRTYVAE</sequence>
<protein>
    <submittedName>
        <fullName evidence="1">Uncharacterized protein</fullName>
    </submittedName>
</protein>
<keyword evidence="2" id="KW-1185">Reference proteome</keyword>
<dbReference type="EMBL" id="BAAAHQ010000004">
    <property type="protein sequence ID" value="GAA0917620.1"/>
    <property type="molecule type" value="Genomic_DNA"/>
</dbReference>
<dbReference type="Pfam" id="PF19450">
    <property type="entry name" value="DUF5988"/>
    <property type="match status" value="1"/>
</dbReference>
<gene>
    <name evidence="1" type="ORF">GCM10009560_13830</name>
</gene>